<name>F7ZJC1_ROSLO</name>
<reference evidence="2 3" key="1">
    <citation type="journal article" date="2011" name="BMC Genomics">
        <title>Comparative genome analysis and genome-guided physiological analysis of Roseobacter litoralis.</title>
        <authorList>
            <person name="Kalhoefer D."/>
            <person name="Thole S."/>
            <person name="Voget S."/>
            <person name="Lehmann R."/>
            <person name="Liesegang H."/>
            <person name="Wollher A."/>
            <person name="Daniel R."/>
            <person name="Simon M."/>
            <person name="Brinkhoff T."/>
        </authorList>
    </citation>
    <scope>NUCLEOTIDE SEQUENCE [LARGE SCALE GENOMIC DNA]</scope>
    <source>
        <strain evidence="3">ATCC 49566 / DSM 6996 / JCM 21268 / NBRC 15278 / OCh 149</strain>
    </source>
</reference>
<proteinExistence type="predicted"/>
<evidence type="ECO:0000313" key="3">
    <source>
        <dbReference type="Proteomes" id="UP000001353"/>
    </source>
</evidence>
<dbReference type="Proteomes" id="UP000001353">
    <property type="component" value="Chromosome"/>
</dbReference>
<evidence type="ECO:0000313" key="2">
    <source>
        <dbReference type="EMBL" id="AEI92553.1"/>
    </source>
</evidence>
<accession>F7ZJC1</accession>
<evidence type="ECO:0000256" key="1">
    <source>
        <dbReference type="SAM" id="MobiDB-lite"/>
    </source>
</evidence>
<protein>
    <submittedName>
        <fullName evidence="2">Uncharacterized protein</fullName>
    </submittedName>
</protein>
<dbReference type="OrthoDB" id="9949349at2"/>
<dbReference type="HOGENOM" id="CLU_2883124_0_0_5"/>
<feature type="region of interest" description="Disordered" evidence="1">
    <location>
        <begin position="39"/>
        <end position="63"/>
    </location>
</feature>
<dbReference type="KEGG" id="rli:RLO149_c005250"/>
<dbReference type="STRING" id="391595.RLO149_c005250"/>
<dbReference type="RefSeq" id="WP_013960494.1">
    <property type="nucleotide sequence ID" value="NC_015730.1"/>
</dbReference>
<dbReference type="EMBL" id="CP002623">
    <property type="protein sequence ID" value="AEI92553.1"/>
    <property type="molecule type" value="Genomic_DNA"/>
</dbReference>
<gene>
    <name evidence="2" type="ordered locus">RLO149_c005250</name>
</gene>
<sequence>MKFVLIVAFASVAVTAIGVIAGTKTDVGRAGAVSTLHLSETSSRTGSIADSTTPTTPFHTGSP</sequence>
<dbReference type="AlphaFoldDB" id="F7ZJC1"/>
<keyword evidence="3" id="KW-1185">Reference proteome</keyword>
<organism evidence="2 3">
    <name type="scientific">Roseobacter litoralis (strain ATCC 49566 / DSM 6996 / JCM 21268 / NBRC 15278 / OCh 149)</name>
    <dbReference type="NCBI Taxonomy" id="391595"/>
    <lineage>
        <taxon>Bacteria</taxon>
        <taxon>Pseudomonadati</taxon>
        <taxon>Pseudomonadota</taxon>
        <taxon>Alphaproteobacteria</taxon>
        <taxon>Rhodobacterales</taxon>
        <taxon>Roseobacteraceae</taxon>
        <taxon>Roseobacter</taxon>
    </lineage>
</organism>